<feature type="compositionally biased region" description="Low complexity" evidence="10">
    <location>
        <begin position="769"/>
        <end position="779"/>
    </location>
</feature>
<keyword evidence="6 11" id="KW-0812">Transmembrane</keyword>
<comment type="caution">
    <text evidence="13">The sequence shown here is derived from an EMBL/GenBank/DDBJ whole genome shotgun (WGS) entry which is preliminary data.</text>
</comment>
<evidence type="ECO:0000313" key="14">
    <source>
        <dbReference type="Proteomes" id="UP000295680"/>
    </source>
</evidence>
<accession>A0A4R2K7N3</accession>
<evidence type="ECO:0000256" key="10">
    <source>
        <dbReference type="SAM" id="MobiDB-lite"/>
    </source>
</evidence>
<feature type="domain" description="HAMP" evidence="12">
    <location>
        <begin position="337"/>
        <end position="409"/>
    </location>
</feature>
<feature type="compositionally biased region" description="Basic and acidic residues" evidence="10">
    <location>
        <begin position="790"/>
        <end position="801"/>
    </location>
</feature>
<dbReference type="Pfam" id="PF00672">
    <property type="entry name" value="HAMP"/>
    <property type="match status" value="1"/>
</dbReference>
<organism evidence="13 14">
    <name type="scientific">Actinocrispum wychmicini</name>
    <dbReference type="NCBI Taxonomy" id="1213861"/>
    <lineage>
        <taxon>Bacteria</taxon>
        <taxon>Bacillati</taxon>
        <taxon>Actinomycetota</taxon>
        <taxon>Actinomycetes</taxon>
        <taxon>Pseudonocardiales</taxon>
        <taxon>Pseudonocardiaceae</taxon>
        <taxon>Actinocrispum</taxon>
    </lineage>
</organism>
<dbReference type="RefSeq" id="WP_243726775.1">
    <property type="nucleotide sequence ID" value="NZ_SLWS01000002.1"/>
</dbReference>
<dbReference type="Gene3D" id="6.10.340.10">
    <property type="match status" value="1"/>
</dbReference>
<dbReference type="Proteomes" id="UP000295680">
    <property type="component" value="Unassembled WGS sequence"/>
</dbReference>
<dbReference type="CDD" id="cd06225">
    <property type="entry name" value="HAMP"/>
    <property type="match status" value="1"/>
</dbReference>
<feature type="compositionally biased region" description="Pro residues" evidence="10">
    <location>
        <begin position="817"/>
        <end position="833"/>
    </location>
</feature>
<comment type="catalytic activity">
    <reaction evidence="1">
        <text>ATP + protein L-histidine = ADP + protein N-phospho-L-histidine.</text>
        <dbReference type="EC" id="2.7.13.3"/>
    </reaction>
</comment>
<evidence type="ECO:0000256" key="6">
    <source>
        <dbReference type="ARBA" id="ARBA00022692"/>
    </source>
</evidence>
<keyword evidence="8 11" id="KW-1133">Transmembrane helix</keyword>
<dbReference type="SMART" id="SM00387">
    <property type="entry name" value="HATPase_c"/>
    <property type="match status" value="1"/>
</dbReference>
<dbReference type="EMBL" id="SLWS01000002">
    <property type="protein sequence ID" value="TCO62365.1"/>
    <property type="molecule type" value="Genomic_DNA"/>
</dbReference>
<dbReference type="SMART" id="SM00304">
    <property type="entry name" value="HAMP"/>
    <property type="match status" value="1"/>
</dbReference>
<dbReference type="SUPFAM" id="SSF55874">
    <property type="entry name" value="ATPase domain of HSP90 chaperone/DNA topoisomerase II/histidine kinase"/>
    <property type="match status" value="1"/>
</dbReference>
<keyword evidence="9" id="KW-0902">Two-component regulatory system</keyword>
<gene>
    <name evidence="13" type="ORF">EV192_102503</name>
</gene>
<evidence type="ECO:0000256" key="7">
    <source>
        <dbReference type="ARBA" id="ARBA00022777"/>
    </source>
</evidence>
<reference evidence="13 14" key="1">
    <citation type="submission" date="2019-03" db="EMBL/GenBank/DDBJ databases">
        <title>Genomic Encyclopedia of Type Strains, Phase IV (KMG-IV): sequencing the most valuable type-strain genomes for metagenomic binning, comparative biology and taxonomic classification.</title>
        <authorList>
            <person name="Goeker M."/>
        </authorList>
    </citation>
    <scope>NUCLEOTIDE SEQUENCE [LARGE SCALE GENOMIC DNA]</scope>
    <source>
        <strain evidence="13 14">DSM 45934</strain>
    </source>
</reference>
<keyword evidence="5" id="KW-0808">Transferase</keyword>
<dbReference type="InterPro" id="IPR003660">
    <property type="entry name" value="HAMP_dom"/>
</dbReference>
<dbReference type="AlphaFoldDB" id="A0A4R2K7N3"/>
<evidence type="ECO:0000256" key="2">
    <source>
        <dbReference type="ARBA" id="ARBA00004370"/>
    </source>
</evidence>
<protein>
    <recommendedName>
        <fullName evidence="3">histidine kinase</fullName>
        <ecNumber evidence="3">2.7.13.3</ecNumber>
    </recommendedName>
</protein>
<dbReference type="GO" id="GO:0000160">
    <property type="term" value="P:phosphorelay signal transduction system"/>
    <property type="evidence" value="ECO:0007669"/>
    <property type="project" value="UniProtKB-KW"/>
</dbReference>
<evidence type="ECO:0000256" key="3">
    <source>
        <dbReference type="ARBA" id="ARBA00012438"/>
    </source>
</evidence>
<dbReference type="InterPro" id="IPR003594">
    <property type="entry name" value="HATPase_dom"/>
</dbReference>
<feature type="region of interest" description="Disordered" evidence="10">
    <location>
        <begin position="704"/>
        <end position="910"/>
    </location>
</feature>
<dbReference type="InterPro" id="IPR036890">
    <property type="entry name" value="HATPase_C_sf"/>
</dbReference>
<dbReference type="GO" id="GO:0004673">
    <property type="term" value="F:protein histidine kinase activity"/>
    <property type="evidence" value="ECO:0007669"/>
    <property type="project" value="UniProtKB-EC"/>
</dbReference>
<sequence length="910" mass="96125">MKHVRRGAGKRSLQSKTLLGRLRIRSKLNLLLGLPLAAVLLVATPFVITQASSAASAQVTADAAGNTRELGGLIWELQRERLLTAAYIASPHSDPGQMQKQQRKVDDTVAQVRASLGTGISDELTSALARLGSLPEVRQNALRRGIAPDVVARTYHAMVDAIIGSLRLVAQQTSDAAGTRQLTALDALLHANEFGELRGMAFIATAVNKQAGQKLLDDCGAQAALFVERFVQQADVEHAGLEVSVVEGDTGRAVEALQGSLPDPKSSSAVEAYASTALNTVSSQSGLRRTVQDRVTSQITDAATSRADSAATLAWLIGGGAAGLFALVLLLSVVVSRSIASPLRKLTDAATSVADLAETELVRVSDTEEGVVEQAPVRLAEIEVNTADELGQLAVAFNRVQSTASGLVERQAVTRRNVSLMFANVAQRTQNLVGRQLALVDELERNEQDSRLLASLYRLDHLSTRLRRNADNLLVVAGSREENVLGSPIQLATALRSALAEIEDYQRVRISDMPEVTLSSVMGTDLVLLFAELLENAASFSPPDTFVEVSTAFGADGSCVVIIVDHGIGMKPPRLAEENQRLVERERLDVAPTSVLGLFVVGRLARRHMLNVMLVPTPSGGITARVTMPPTSFSRPMAAVLTEPELPAPMPVQEPMPLPAALPPVAPPPGRLPVPDVPSVAIPPARHTAGFAWFPAFESQDGWQSPAPAFHTGEQPVIRSPKPASEPVAVSGNGNRQAAGHMGGRLGPNDGESRSGLRRRVAGAQLPGAATVPTPTESVPAPPPPPARHAQHDPVAARDAFDGFQTAFANVAATPEVTPPPAEPAPPTEPEPVPAAQAQVPAERAGLSRRIPGANLAPGLRSRAISQPSARPTAPPMRLRDPASDRASFDAFSSGFARAVDSDPTKESTR</sequence>
<dbReference type="Pfam" id="PF08376">
    <property type="entry name" value="NIT"/>
    <property type="match status" value="1"/>
</dbReference>
<evidence type="ECO:0000256" key="1">
    <source>
        <dbReference type="ARBA" id="ARBA00000085"/>
    </source>
</evidence>
<comment type="subcellular location">
    <subcellularLocation>
        <location evidence="2">Membrane</location>
    </subcellularLocation>
</comment>
<dbReference type="InterPro" id="IPR050428">
    <property type="entry name" value="TCS_sensor_his_kinase"/>
</dbReference>
<evidence type="ECO:0000259" key="12">
    <source>
        <dbReference type="PROSITE" id="PS50885"/>
    </source>
</evidence>
<dbReference type="GO" id="GO:0005886">
    <property type="term" value="C:plasma membrane"/>
    <property type="evidence" value="ECO:0007669"/>
    <property type="project" value="TreeGrafter"/>
</dbReference>
<evidence type="ECO:0000256" key="5">
    <source>
        <dbReference type="ARBA" id="ARBA00022679"/>
    </source>
</evidence>
<dbReference type="PROSITE" id="PS50885">
    <property type="entry name" value="HAMP"/>
    <property type="match status" value="1"/>
</dbReference>
<dbReference type="PANTHER" id="PTHR45436">
    <property type="entry name" value="SENSOR HISTIDINE KINASE YKOH"/>
    <property type="match status" value="1"/>
</dbReference>
<dbReference type="Gene3D" id="3.30.565.10">
    <property type="entry name" value="Histidine kinase-like ATPase, C-terminal domain"/>
    <property type="match status" value="1"/>
</dbReference>
<evidence type="ECO:0000256" key="9">
    <source>
        <dbReference type="ARBA" id="ARBA00023012"/>
    </source>
</evidence>
<keyword evidence="14" id="KW-1185">Reference proteome</keyword>
<dbReference type="InterPro" id="IPR013587">
    <property type="entry name" value="Nitrate/nitrite_sensing"/>
</dbReference>
<dbReference type="PANTHER" id="PTHR45436:SF5">
    <property type="entry name" value="SENSOR HISTIDINE KINASE TRCS"/>
    <property type="match status" value="1"/>
</dbReference>
<keyword evidence="11" id="KW-0472">Membrane</keyword>
<dbReference type="Pfam" id="PF02518">
    <property type="entry name" value="HATPase_c"/>
    <property type="match status" value="1"/>
</dbReference>
<evidence type="ECO:0000256" key="4">
    <source>
        <dbReference type="ARBA" id="ARBA00022553"/>
    </source>
</evidence>
<feature type="compositionally biased region" description="Basic and acidic residues" evidence="10">
    <location>
        <begin position="878"/>
        <end position="888"/>
    </location>
</feature>
<evidence type="ECO:0000256" key="8">
    <source>
        <dbReference type="ARBA" id="ARBA00022989"/>
    </source>
</evidence>
<dbReference type="EC" id="2.7.13.3" evidence="3"/>
<feature type="transmembrane region" description="Helical" evidence="11">
    <location>
        <begin position="313"/>
        <end position="335"/>
    </location>
</feature>
<name>A0A4R2K7N3_9PSEU</name>
<feature type="compositionally biased region" description="Low complexity" evidence="10">
    <location>
        <begin position="889"/>
        <end position="899"/>
    </location>
</feature>
<proteinExistence type="predicted"/>
<evidence type="ECO:0000313" key="13">
    <source>
        <dbReference type="EMBL" id="TCO62365.1"/>
    </source>
</evidence>
<feature type="compositionally biased region" description="Basic and acidic residues" evidence="10">
    <location>
        <begin position="900"/>
        <end position="910"/>
    </location>
</feature>
<keyword evidence="4" id="KW-0597">Phosphoprotein</keyword>
<keyword evidence="7 13" id="KW-0418">Kinase</keyword>
<feature type="compositionally biased region" description="Low complexity" evidence="10">
    <location>
        <begin position="834"/>
        <end position="843"/>
    </location>
</feature>
<evidence type="ECO:0000256" key="11">
    <source>
        <dbReference type="SAM" id="Phobius"/>
    </source>
</evidence>